<gene>
    <name evidence="1" type="ORF">LMG29542_07574</name>
</gene>
<dbReference type="AlphaFoldDB" id="A0A6J5F5G0"/>
<organism evidence="1 2">
    <name type="scientific">Paraburkholderia humisilvae</name>
    <dbReference type="NCBI Taxonomy" id="627669"/>
    <lineage>
        <taxon>Bacteria</taxon>
        <taxon>Pseudomonadati</taxon>
        <taxon>Pseudomonadota</taxon>
        <taxon>Betaproteobacteria</taxon>
        <taxon>Burkholderiales</taxon>
        <taxon>Burkholderiaceae</taxon>
        <taxon>Paraburkholderia</taxon>
    </lineage>
</organism>
<reference evidence="1 2" key="1">
    <citation type="submission" date="2020-04" db="EMBL/GenBank/DDBJ databases">
        <authorList>
            <person name="De Canck E."/>
        </authorList>
    </citation>
    <scope>NUCLEOTIDE SEQUENCE [LARGE SCALE GENOMIC DNA]</scope>
    <source>
        <strain evidence="1 2">LMG 29542</strain>
    </source>
</reference>
<proteinExistence type="predicted"/>
<dbReference type="Proteomes" id="UP000494363">
    <property type="component" value="Unassembled WGS sequence"/>
</dbReference>
<name>A0A6J5F5G0_9BURK</name>
<keyword evidence="2" id="KW-1185">Reference proteome</keyword>
<evidence type="ECO:0000313" key="2">
    <source>
        <dbReference type="Proteomes" id="UP000494363"/>
    </source>
</evidence>
<protein>
    <submittedName>
        <fullName evidence="1">Uncharacterized protein</fullName>
    </submittedName>
</protein>
<sequence length="72" mass="8204">MPQWRLTLTFSAPKSAFSSREWRRDGRAQAVAPSMNYPNKGHTYAAFSRKLVRISVSLYQFDQTAYGSRVCG</sequence>
<dbReference type="EMBL" id="CADIKH010000095">
    <property type="protein sequence ID" value="CAB3774058.1"/>
    <property type="molecule type" value="Genomic_DNA"/>
</dbReference>
<accession>A0A6J5F5G0</accession>
<evidence type="ECO:0000313" key="1">
    <source>
        <dbReference type="EMBL" id="CAB3774058.1"/>
    </source>
</evidence>